<comment type="caution">
    <text evidence="2">The sequence shown here is derived from an EMBL/GenBank/DDBJ whole genome shotgun (WGS) entry which is preliminary data.</text>
</comment>
<name>A0A4R0RF56_9APHY</name>
<proteinExistence type="predicted"/>
<evidence type="ECO:0000313" key="3">
    <source>
        <dbReference type="Proteomes" id="UP000292702"/>
    </source>
</evidence>
<feature type="compositionally biased region" description="Acidic residues" evidence="1">
    <location>
        <begin position="116"/>
        <end position="132"/>
    </location>
</feature>
<feature type="region of interest" description="Disordered" evidence="1">
    <location>
        <begin position="1"/>
        <end position="45"/>
    </location>
</feature>
<dbReference type="STRING" id="92696.A0A4R0RF56"/>
<feature type="compositionally biased region" description="Basic and acidic residues" evidence="1">
    <location>
        <begin position="102"/>
        <end position="115"/>
    </location>
</feature>
<feature type="compositionally biased region" description="Acidic residues" evidence="1">
    <location>
        <begin position="14"/>
        <end position="25"/>
    </location>
</feature>
<reference evidence="2 3" key="1">
    <citation type="submission" date="2018-11" db="EMBL/GenBank/DDBJ databases">
        <title>Genome assembly of Steccherinum ochraceum LE-BIN_3174, the white-rot fungus of the Steccherinaceae family (The Residual Polyporoid clade, Polyporales, Basidiomycota).</title>
        <authorList>
            <person name="Fedorova T.V."/>
            <person name="Glazunova O.A."/>
            <person name="Landesman E.O."/>
            <person name="Moiseenko K.V."/>
            <person name="Psurtseva N.V."/>
            <person name="Savinova O.S."/>
            <person name="Shakhova N.V."/>
            <person name="Tyazhelova T.V."/>
            <person name="Vasina D.V."/>
        </authorList>
    </citation>
    <scope>NUCLEOTIDE SEQUENCE [LARGE SCALE GENOMIC DNA]</scope>
    <source>
        <strain evidence="2 3">LE-BIN_3174</strain>
    </source>
</reference>
<evidence type="ECO:0000313" key="2">
    <source>
        <dbReference type="EMBL" id="TCD64245.1"/>
    </source>
</evidence>
<dbReference type="AlphaFoldDB" id="A0A4R0RF56"/>
<gene>
    <name evidence="2" type="ORF">EIP91_004314</name>
</gene>
<accession>A0A4R0RF56</accession>
<dbReference type="Proteomes" id="UP000292702">
    <property type="component" value="Unassembled WGS sequence"/>
</dbReference>
<feature type="compositionally biased region" description="Low complexity" evidence="1">
    <location>
        <begin position="29"/>
        <end position="45"/>
    </location>
</feature>
<feature type="region of interest" description="Disordered" evidence="1">
    <location>
        <begin position="74"/>
        <end position="147"/>
    </location>
</feature>
<feature type="non-terminal residue" evidence="2">
    <location>
        <position position="1"/>
    </location>
</feature>
<dbReference type="EMBL" id="RWJN01000247">
    <property type="protein sequence ID" value="TCD64245.1"/>
    <property type="molecule type" value="Genomic_DNA"/>
</dbReference>
<dbReference type="OrthoDB" id="3021720at2759"/>
<evidence type="ECO:0000256" key="1">
    <source>
        <dbReference type="SAM" id="MobiDB-lite"/>
    </source>
</evidence>
<protein>
    <submittedName>
        <fullName evidence="2">Uncharacterized protein</fullName>
    </submittedName>
</protein>
<organism evidence="2 3">
    <name type="scientific">Steccherinum ochraceum</name>
    <dbReference type="NCBI Taxonomy" id="92696"/>
    <lineage>
        <taxon>Eukaryota</taxon>
        <taxon>Fungi</taxon>
        <taxon>Dikarya</taxon>
        <taxon>Basidiomycota</taxon>
        <taxon>Agaricomycotina</taxon>
        <taxon>Agaricomycetes</taxon>
        <taxon>Polyporales</taxon>
        <taxon>Steccherinaceae</taxon>
        <taxon>Steccherinum</taxon>
    </lineage>
</organism>
<sequence length="181" mass="20807">PWSQPPSWERAVDSDEFDDDDDVSDGESQSHFSPFSSSDSRARRAAAYSHYFGGDRVPVSSSPVSLCDNALQLEEASPFEEEDASELRAEEPKKLRRHSRRRSVESKRKEEVAEPERDDDEQLAGNDEDEEHVESIPHVESGGDYVPSCTHSLRRQWQTLTLRIRFGVFHAKQRLRRSLRH</sequence>
<keyword evidence="3" id="KW-1185">Reference proteome</keyword>